<dbReference type="SMART" id="SM00355">
    <property type="entry name" value="ZnF_C2H2"/>
    <property type="match status" value="10"/>
</dbReference>
<organism evidence="8 9">
    <name type="scientific">Pseudolycoriella hygida</name>
    <dbReference type="NCBI Taxonomy" id="35572"/>
    <lineage>
        <taxon>Eukaryota</taxon>
        <taxon>Metazoa</taxon>
        <taxon>Ecdysozoa</taxon>
        <taxon>Arthropoda</taxon>
        <taxon>Hexapoda</taxon>
        <taxon>Insecta</taxon>
        <taxon>Pterygota</taxon>
        <taxon>Neoptera</taxon>
        <taxon>Endopterygota</taxon>
        <taxon>Diptera</taxon>
        <taxon>Nematocera</taxon>
        <taxon>Sciaroidea</taxon>
        <taxon>Sciaridae</taxon>
        <taxon>Pseudolycoriella</taxon>
    </lineage>
</organism>
<dbReference type="SUPFAM" id="SSF57667">
    <property type="entry name" value="beta-beta-alpha zinc fingers"/>
    <property type="match status" value="2"/>
</dbReference>
<dbReference type="Gene3D" id="3.30.160.60">
    <property type="entry name" value="Classic Zinc Finger"/>
    <property type="match status" value="3"/>
</dbReference>
<comment type="caution">
    <text evidence="8">The sequence shown here is derived from an EMBL/GenBank/DDBJ whole genome shotgun (WGS) entry which is preliminary data.</text>
</comment>
<evidence type="ECO:0000313" key="9">
    <source>
        <dbReference type="Proteomes" id="UP001151699"/>
    </source>
</evidence>
<dbReference type="InterPro" id="IPR036236">
    <property type="entry name" value="Znf_C2H2_sf"/>
</dbReference>
<dbReference type="OrthoDB" id="6417347at2759"/>
<reference evidence="8" key="1">
    <citation type="submission" date="2022-07" db="EMBL/GenBank/DDBJ databases">
        <authorList>
            <person name="Trinca V."/>
            <person name="Uliana J.V.C."/>
            <person name="Torres T.T."/>
            <person name="Ward R.J."/>
            <person name="Monesi N."/>
        </authorList>
    </citation>
    <scope>NUCLEOTIDE SEQUENCE</scope>
    <source>
        <strain evidence="8">HSMRA1968</strain>
        <tissue evidence="8">Whole embryos</tissue>
    </source>
</reference>
<dbReference type="FunFam" id="3.30.160.60:FF:001449">
    <property type="entry name" value="Uncharacterized protein, isoform C"/>
    <property type="match status" value="1"/>
</dbReference>
<dbReference type="InterPro" id="IPR050688">
    <property type="entry name" value="Zinc_finger/UBP_domain"/>
</dbReference>
<dbReference type="PROSITE" id="PS00028">
    <property type="entry name" value="ZINC_FINGER_C2H2_1"/>
    <property type="match status" value="2"/>
</dbReference>
<keyword evidence="2" id="KW-0677">Repeat</keyword>
<dbReference type="PANTHER" id="PTHR24403">
    <property type="entry name" value="ZINC FINGER PROTEIN"/>
    <property type="match status" value="1"/>
</dbReference>
<evidence type="ECO:0000256" key="3">
    <source>
        <dbReference type="ARBA" id="ARBA00022771"/>
    </source>
</evidence>
<dbReference type="PANTHER" id="PTHR24403:SF94">
    <property type="entry name" value="KUMGANG"/>
    <property type="match status" value="1"/>
</dbReference>
<feature type="compositionally biased region" description="Basic and acidic residues" evidence="6">
    <location>
        <begin position="426"/>
        <end position="448"/>
    </location>
</feature>
<keyword evidence="3 5" id="KW-0863">Zinc-finger</keyword>
<keyword evidence="4" id="KW-0862">Zinc</keyword>
<evidence type="ECO:0000259" key="7">
    <source>
        <dbReference type="PROSITE" id="PS50157"/>
    </source>
</evidence>
<dbReference type="GO" id="GO:0008270">
    <property type="term" value="F:zinc ion binding"/>
    <property type="evidence" value="ECO:0007669"/>
    <property type="project" value="UniProtKB-KW"/>
</dbReference>
<feature type="region of interest" description="Disordered" evidence="6">
    <location>
        <begin position="870"/>
        <end position="928"/>
    </location>
</feature>
<keyword evidence="9" id="KW-1185">Reference proteome</keyword>
<dbReference type="PROSITE" id="PS50157">
    <property type="entry name" value="ZINC_FINGER_C2H2_2"/>
    <property type="match status" value="1"/>
</dbReference>
<dbReference type="InterPro" id="IPR013087">
    <property type="entry name" value="Znf_C2H2_type"/>
</dbReference>
<evidence type="ECO:0000256" key="5">
    <source>
        <dbReference type="PROSITE-ProRule" id="PRU00042"/>
    </source>
</evidence>
<evidence type="ECO:0000256" key="6">
    <source>
        <dbReference type="SAM" id="MobiDB-lite"/>
    </source>
</evidence>
<evidence type="ECO:0000256" key="1">
    <source>
        <dbReference type="ARBA" id="ARBA00022723"/>
    </source>
</evidence>
<keyword evidence="1" id="KW-0479">Metal-binding</keyword>
<dbReference type="GO" id="GO:0005634">
    <property type="term" value="C:nucleus"/>
    <property type="evidence" value="ECO:0007669"/>
    <property type="project" value="TreeGrafter"/>
</dbReference>
<protein>
    <recommendedName>
        <fullName evidence="7">C2H2-type domain-containing protein</fullName>
    </recommendedName>
</protein>
<feature type="region of interest" description="Disordered" evidence="6">
    <location>
        <begin position="409"/>
        <end position="454"/>
    </location>
</feature>
<sequence>MPMIKCVLCDFRTPYKWNLDRHMKNHGGTGLYKCSACNFTADIKQSLTVHEMNHHLPPVGHASGMSMARRRNKVGGTDIVEQYSPMNLSDSSVGMTTGLDFSMNNNNNNSSLNSYNEPMAKKIRMEEHEQHWYQSMAADLSQKPHTETATVQKKPPRPVPNLIPIQPAIVSPTAMNLTIPQRNYPDNMPATITRNERTLNDLAILLSSSDAMSMQSPENMLANSKRIFKELMTLTHQNDALTNNAENNVATPQLSPTSSSSSVAKRKTVNFFEELKEKLIAANGGSLMCRCGHSSKCLSELLIHQKMCNKYSQSPVNLSTSSSSGSTRCQLCRQRCKSSADLAVHMQHCMEARSTADSMESISSDFGSTDKVDGCDEIMDESCDEENENDGEPHPMEHKVFVWNKMPERQDNENDVGDDDRDDNNDESHNERNDDSENTEDDRHEKSKYFAVETAPGYGEVTKKMNPDDEPTSGSLKKVFKCPHCTFWASTASRFHVHIVGHLNKKPFECSLCSYRSNWRWDITKHIRLKTIRDPSHKTAKVLMNDETGRRNYTKYNKHITLMKVDAEDGDPKLLKSGEMTPSQEANLSFLGHKSDSNIPHKVKSSDVIDLDNEIPLSLVKSTYDSTSKVAATTDDENDANKQAKMQKSDSKVTSFKCKKCNFRDANRDVVLNHVKGHYQDAGIKFEDKNVPAAELSQQIISQPNPSPPIAANSPIPTTSSSPDKLYLTKLFSAAMGFPNLGVPPQMHGMKAPANLLNTDIHSVPLNLQKPTVPQTIQTVPTDMTTTSAAAVSETAQPTIEHGEMDEASSLGTSVTGWRDPAPYRCGHCHQVSNWKHVIQRHCRLKHNGDINIELIEKRNSSKRTYVRLNCPSSSGHRSTHQDVVESASSDDVTENQSIAKSPNVTQQSSYISDNFNQPATEPVDEPTKTVETIDASAKAITQSNPPNQLIQLLNKKPKRYQCTSCPYVSPCRSQLESHNKFHNQNECGTFQCRHCSYNVTKKHLLYQHQKMHEYEKVGRDETNEDSSASEAIDLTSNFGKSDGHEKQLMFCSYCPARYLNEKELKGHLKMHASWFPYRCGISQFND</sequence>
<name>A0A9Q0S6Z5_9DIPT</name>
<evidence type="ECO:0000256" key="4">
    <source>
        <dbReference type="ARBA" id="ARBA00022833"/>
    </source>
</evidence>
<feature type="compositionally biased region" description="Acidic residues" evidence="6">
    <location>
        <begin position="413"/>
        <end position="425"/>
    </location>
</feature>
<dbReference type="AlphaFoldDB" id="A0A9Q0S6Z5"/>
<dbReference type="FunFam" id="3.30.160.60:FF:000894">
    <property type="entry name" value="Uncharacterized protein, isoform C"/>
    <property type="match status" value="1"/>
</dbReference>
<feature type="domain" description="C2H2-type" evidence="7">
    <location>
        <begin position="991"/>
        <end position="1018"/>
    </location>
</feature>
<evidence type="ECO:0000313" key="8">
    <source>
        <dbReference type="EMBL" id="KAJ6646358.1"/>
    </source>
</evidence>
<accession>A0A9Q0S6Z5</accession>
<feature type="compositionally biased region" description="Polar residues" evidence="6">
    <location>
        <begin position="887"/>
        <end position="920"/>
    </location>
</feature>
<dbReference type="GO" id="GO:0045944">
    <property type="term" value="P:positive regulation of transcription by RNA polymerase II"/>
    <property type="evidence" value="ECO:0007669"/>
    <property type="project" value="TreeGrafter"/>
</dbReference>
<evidence type="ECO:0000256" key="2">
    <source>
        <dbReference type="ARBA" id="ARBA00022737"/>
    </source>
</evidence>
<dbReference type="EMBL" id="WJQU01000001">
    <property type="protein sequence ID" value="KAJ6646358.1"/>
    <property type="molecule type" value="Genomic_DNA"/>
</dbReference>
<proteinExistence type="predicted"/>
<dbReference type="Proteomes" id="UP001151699">
    <property type="component" value="Chromosome A"/>
</dbReference>
<gene>
    <name evidence="8" type="ORF">Bhyg_01569</name>
</gene>